<keyword evidence="9" id="KW-0539">Nucleus</keyword>
<feature type="domain" description="Snurportin-1 m3G cap-binding" evidence="10">
    <location>
        <begin position="44"/>
        <end position="222"/>
    </location>
</feature>
<sequence>RTKRKIELEEDEIPSQNFAFKKARLKPARISQRKRRTRNPYSNQVMHAEEMCEIPCDLEENWYVVLCPVGKRCLVVSAKGKTICRMRNGFVMNAFESNLPAGSSTYSGNKTTDYCILDCIYDQTTSTYYVLDMMCWKGHPIYDCDTEFRFYWLNAKLAEVDAPTRGILTHLFTPLTSYPCNHERLKSLILHNDSFGYRPDGLLFFNKKTHYVLGDTPLCGWVEMKKANDVFSTFLQGH</sequence>
<comment type="caution">
    <text evidence="11">The sequence shown here is derived from an EMBL/GenBank/DDBJ whole genome shotgun (WGS) entry which is preliminary data.</text>
</comment>
<dbReference type="Gene3D" id="3.30.470.30">
    <property type="entry name" value="DNA ligase/mRNA capping enzyme"/>
    <property type="match status" value="1"/>
</dbReference>
<evidence type="ECO:0000256" key="7">
    <source>
        <dbReference type="ARBA" id="ARBA00022490"/>
    </source>
</evidence>
<dbReference type="OrthoDB" id="10003593at2759"/>
<dbReference type="Proteomes" id="UP000789342">
    <property type="component" value="Unassembled WGS sequence"/>
</dbReference>
<evidence type="ECO:0000256" key="3">
    <source>
        <dbReference type="ARBA" id="ARBA00004496"/>
    </source>
</evidence>
<evidence type="ECO:0000256" key="9">
    <source>
        <dbReference type="ARBA" id="ARBA00023242"/>
    </source>
</evidence>
<comment type="subcellular location">
    <subcellularLocation>
        <location evidence="3">Cytoplasm</location>
    </subcellularLocation>
    <subcellularLocation>
        <location evidence="2">Nucleus</location>
    </subcellularLocation>
</comment>
<feature type="non-terminal residue" evidence="11">
    <location>
        <position position="238"/>
    </location>
</feature>
<dbReference type="InterPro" id="IPR047857">
    <property type="entry name" value="Snurportin1_C"/>
</dbReference>
<dbReference type="AlphaFoldDB" id="A0A9N9IKU1"/>
<evidence type="ECO:0000259" key="10">
    <source>
        <dbReference type="Pfam" id="PF21974"/>
    </source>
</evidence>
<evidence type="ECO:0000256" key="8">
    <source>
        <dbReference type="ARBA" id="ARBA00022884"/>
    </source>
</evidence>
<accession>A0A9N9IKU1</accession>
<comment type="similarity">
    <text evidence="4">Belongs to the snurportin family.</text>
</comment>
<evidence type="ECO:0000256" key="6">
    <source>
        <dbReference type="ARBA" id="ARBA00022448"/>
    </source>
</evidence>
<dbReference type="InterPro" id="IPR017336">
    <property type="entry name" value="Snurportin-1"/>
</dbReference>
<dbReference type="EMBL" id="CAJVPV010030343">
    <property type="protein sequence ID" value="CAG8740595.1"/>
    <property type="molecule type" value="Genomic_DNA"/>
</dbReference>
<dbReference type="GO" id="GO:0005737">
    <property type="term" value="C:cytoplasm"/>
    <property type="evidence" value="ECO:0007669"/>
    <property type="project" value="UniProtKB-SubCell"/>
</dbReference>
<dbReference type="GO" id="GO:0003723">
    <property type="term" value="F:RNA binding"/>
    <property type="evidence" value="ECO:0007669"/>
    <property type="project" value="UniProtKB-KW"/>
</dbReference>
<protein>
    <recommendedName>
        <fullName evidence="5">Snurportin-1</fullName>
    </recommendedName>
</protein>
<dbReference type="PANTHER" id="PTHR13403:SF6">
    <property type="entry name" value="SNURPORTIN-1"/>
    <property type="match status" value="1"/>
</dbReference>
<evidence type="ECO:0000256" key="2">
    <source>
        <dbReference type="ARBA" id="ARBA00004123"/>
    </source>
</evidence>
<evidence type="ECO:0000313" key="12">
    <source>
        <dbReference type="Proteomes" id="UP000789342"/>
    </source>
</evidence>
<name>A0A9N9IKU1_9GLOM</name>
<keyword evidence="7" id="KW-0963">Cytoplasm</keyword>
<gene>
    <name evidence="11" type="ORF">AMORRO_LOCUS14688</name>
</gene>
<keyword evidence="8" id="KW-0694">RNA-binding</keyword>
<keyword evidence="12" id="KW-1185">Reference proteome</keyword>
<comment type="function">
    <text evidence="1">Functions as an U snRNP-specific nuclear import adapter. Involved in the trimethylguanosine (m3G)-cap-dependent nuclear import of U snRNPs. Binds specifically to the terminal m3G-cap U snRNAs.</text>
</comment>
<keyword evidence="6" id="KW-0813">Transport</keyword>
<evidence type="ECO:0000256" key="1">
    <source>
        <dbReference type="ARBA" id="ARBA00003975"/>
    </source>
</evidence>
<dbReference type="GO" id="GO:0061015">
    <property type="term" value="P:snRNA import into nucleus"/>
    <property type="evidence" value="ECO:0007669"/>
    <property type="project" value="InterPro"/>
</dbReference>
<dbReference type="SUPFAM" id="SSF56091">
    <property type="entry name" value="DNA ligase/mRNA capping enzyme, catalytic domain"/>
    <property type="match status" value="1"/>
</dbReference>
<organism evidence="11 12">
    <name type="scientific">Acaulospora morrowiae</name>
    <dbReference type="NCBI Taxonomy" id="94023"/>
    <lineage>
        <taxon>Eukaryota</taxon>
        <taxon>Fungi</taxon>
        <taxon>Fungi incertae sedis</taxon>
        <taxon>Mucoromycota</taxon>
        <taxon>Glomeromycotina</taxon>
        <taxon>Glomeromycetes</taxon>
        <taxon>Diversisporales</taxon>
        <taxon>Acaulosporaceae</taxon>
        <taxon>Acaulospora</taxon>
    </lineage>
</organism>
<reference evidence="11" key="1">
    <citation type="submission" date="2021-06" db="EMBL/GenBank/DDBJ databases">
        <authorList>
            <person name="Kallberg Y."/>
            <person name="Tangrot J."/>
            <person name="Rosling A."/>
        </authorList>
    </citation>
    <scope>NUCLEOTIDE SEQUENCE</scope>
    <source>
        <strain evidence="11">CL551</strain>
    </source>
</reference>
<proteinExistence type="inferred from homology"/>
<evidence type="ECO:0000256" key="4">
    <source>
        <dbReference type="ARBA" id="ARBA00007540"/>
    </source>
</evidence>
<evidence type="ECO:0000313" key="11">
    <source>
        <dbReference type="EMBL" id="CAG8740595.1"/>
    </source>
</evidence>
<evidence type="ECO:0000256" key="5">
    <source>
        <dbReference type="ARBA" id="ARBA00016034"/>
    </source>
</evidence>
<dbReference type="PANTHER" id="PTHR13403">
    <property type="entry name" value="SNURPORTIN1 RNUT1 PROTEIN RNA, U TRANSPORTER 1"/>
    <property type="match status" value="1"/>
</dbReference>
<dbReference type="Pfam" id="PF21974">
    <property type="entry name" value="SPN1_m3Gcap_bd"/>
    <property type="match status" value="1"/>
</dbReference>
<dbReference type="CDD" id="cd09232">
    <property type="entry name" value="Snurportin-1_C"/>
    <property type="match status" value="1"/>
</dbReference>
<dbReference type="GO" id="GO:0005634">
    <property type="term" value="C:nucleus"/>
    <property type="evidence" value="ECO:0007669"/>
    <property type="project" value="UniProtKB-SubCell"/>
</dbReference>